<dbReference type="InterPro" id="IPR017871">
    <property type="entry name" value="ABC_transporter-like_CS"/>
</dbReference>
<dbReference type="SUPFAM" id="SSF90123">
    <property type="entry name" value="ABC transporter transmembrane region"/>
    <property type="match status" value="1"/>
</dbReference>
<dbReference type="InterPro" id="IPR003593">
    <property type="entry name" value="AAA+_ATPase"/>
</dbReference>
<evidence type="ECO:0000259" key="8">
    <source>
        <dbReference type="PROSITE" id="PS50893"/>
    </source>
</evidence>
<dbReference type="GO" id="GO:0015421">
    <property type="term" value="F:ABC-type oligopeptide transporter activity"/>
    <property type="evidence" value="ECO:0007669"/>
    <property type="project" value="TreeGrafter"/>
</dbReference>
<dbReference type="InterPro" id="IPR011527">
    <property type="entry name" value="ABC1_TM_dom"/>
</dbReference>
<keyword evidence="2 7" id="KW-0812">Transmembrane</keyword>
<evidence type="ECO:0000256" key="1">
    <source>
        <dbReference type="ARBA" id="ARBA00004651"/>
    </source>
</evidence>
<evidence type="ECO:0000313" key="10">
    <source>
        <dbReference type="EMBL" id="MUN36911.1"/>
    </source>
</evidence>
<keyword evidence="5 7" id="KW-1133">Transmembrane helix</keyword>
<dbReference type="InterPro" id="IPR036640">
    <property type="entry name" value="ABC1_TM_sf"/>
</dbReference>
<dbReference type="PROSITE" id="PS50929">
    <property type="entry name" value="ABC_TM1F"/>
    <property type="match status" value="1"/>
</dbReference>
<keyword evidence="11" id="KW-1185">Reference proteome</keyword>
<feature type="transmembrane region" description="Helical" evidence="7">
    <location>
        <begin position="64"/>
        <end position="85"/>
    </location>
</feature>
<comment type="caution">
    <text evidence="10">The sequence shown here is derived from an EMBL/GenBank/DDBJ whole genome shotgun (WGS) entry which is preliminary data.</text>
</comment>
<accession>A0A7K1KXI2</accession>
<dbReference type="CDD" id="cd03228">
    <property type="entry name" value="ABCC_MRP_Like"/>
    <property type="match status" value="1"/>
</dbReference>
<feature type="transmembrane region" description="Helical" evidence="7">
    <location>
        <begin position="137"/>
        <end position="155"/>
    </location>
</feature>
<evidence type="ECO:0000256" key="2">
    <source>
        <dbReference type="ARBA" id="ARBA00022692"/>
    </source>
</evidence>
<comment type="subcellular location">
    <subcellularLocation>
        <location evidence="1">Cell membrane</location>
        <topology evidence="1">Multi-pass membrane protein</topology>
    </subcellularLocation>
</comment>
<dbReference type="Gene3D" id="1.20.1560.10">
    <property type="entry name" value="ABC transporter type 1, transmembrane domain"/>
    <property type="match status" value="1"/>
</dbReference>
<keyword evidence="3" id="KW-0547">Nucleotide-binding</keyword>
<proteinExistence type="predicted"/>
<dbReference type="GO" id="GO:0016887">
    <property type="term" value="F:ATP hydrolysis activity"/>
    <property type="evidence" value="ECO:0007669"/>
    <property type="project" value="InterPro"/>
</dbReference>
<reference evidence="10 11" key="1">
    <citation type="submission" date="2019-11" db="EMBL/GenBank/DDBJ databases">
        <authorList>
            <person name="Cao P."/>
        </authorList>
    </citation>
    <scope>NUCLEOTIDE SEQUENCE [LARGE SCALE GENOMIC DNA]</scope>
    <source>
        <strain evidence="10 11">NEAU-AAG5</strain>
    </source>
</reference>
<keyword evidence="6 7" id="KW-0472">Membrane</keyword>
<evidence type="ECO:0000259" key="9">
    <source>
        <dbReference type="PROSITE" id="PS50929"/>
    </source>
</evidence>
<protein>
    <submittedName>
        <fullName evidence="10">ATP-binding cassette domain-containing protein</fullName>
    </submittedName>
</protein>
<dbReference type="SMART" id="SM00382">
    <property type="entry name" value="AAA"/>
    <property type="match status" value="1"/>
</dbReference>
<dbReference type="PANTHER" id="PTHR43394:SF1">
    <property type="entry name" value="ATP-BINDING CASSETTE SUB-FAMILY B MEMBER 10, MITOCHONDRIAL"/>
    <property type="match status" value="1"/>
</dbReference>
<dbReference type="RefSeq" id="WP_216651224.1">
    <property type="nucleotide sequence ID" value="NZ_WOFH01000003.1"/>
</dbReference>
<dbReference type="PROSITE" id="PS50893">
    <property type="entry name" value="ABC_TRANSPORTER_2"/>
    <property type="match status" value="1"/>
</dbReference>
<evidence type="ECO:0000256" key="4">
    <source>
        <dbReference type="ARBA" id="ARBA00022840"/>
    </source>
</evidence>
<dbReference type="GO" id="GO:0005886">
    <property type="term" value="C:plasma membrane"/>
    <property type="evidence" value="ECO:0007669"/>
    <property type="project" value="UniProtKB-SubCell"/>
</dbReference>
<dbReference type="PANTHER" id="PTHR43394">
    <property type="entry name" value="ATP-DEPENDENT PERMEASE MDL1, MITOCHONDRIAL"/>
    <property type="match status" value="1"/>
</dbReference>
<dbReference type="AlphaFoldDB" id="A0A7K1KXI2"/>
<dbReference type="InterPro" id="IPR027417">
    <property type="entry name" value="P-loop_NTPase"/>
</dbReference>
<dbReference type="EMBL" id="WOFH01000003">
    <property type="protein sequence ID" value="MUN36911.1"/>
    <property type="molecule type" value="Genomic_DNA"/>
</dbReference>
<name>A0A7K1KXI2_9ACTN</name>
<feature type="transmembrane region" description="Helical" evidence="7">
    <location>
        <begin position="161"/>
        <end position="177"/>
    </location>
</feature>
<keyword evidence="4 10" id="KW-0067">ATP-binding</keyword>
<evidence type="ECO:0000256" key="6">
    <source>
        <dbReference type="ARBA" id="ARBA00023136"/>
    </source>
</evidence>
<dbReference type="InterPro" id="IPR039421">
    <property type="entry name" value="Type_1_exporter"/>
</dbReference>
<sequence length="595" mass="63942">MKATVSGIGRLTATAWRVSRRKTLTAVILMVAGTAAEPLLAASLGLMTDAVVSADPAAATAYGLWAAGFAVATLSLGNFAHVAYFELAELAEQSFVERLMTLSNGSSGIEHHERSDFADELTILEPESRRFPDAMEALFTGFGLVLAIGFTGVLLARVDPVLLLLPIVAVPPLLAGRRAETIMERAREATAERKRTARNLFRFSTSARAAGEIRVFGLDEQLRRRHTALWESASRDLWRAGTRAALVRAAGQLVFGTAYIGAVILVIREAISGRHSVGDVVLVIALATQVNQQVASTVVLLGELLRTSNTLRRLESAHALVAGDGDVPAEAHAPERLRSGIELQGVGFAYPGGEAEALHDISLTLPAGSVVAVVGENGAGKSTLVKLLCGLYRPTAGRILIDGADLRRIPIERWRERISAAFQDFVRYELSAREAVGVGDISRMDDDGSVLKALRRAEAADVVDQLEAGLDTRLGTSYTEGAELSGGQWQKLALGRSFMREAPLLLILDEPTAALDPEAEHRLFERYDARARTASASTGAITLLVSHRFSTIRMADLIVVLRDGRIVESGDHATLLEKSGLYAELFHIQANAYTN</sequence>
<feature type="domain" description="ABC transmembrane type-1" evidence="9">
    <location>
        <begin position="24"/>
        <end position="306"/>
    </location>
</feature>
<evidence type="ECO:0000313" key="11">
    <source>
        <dbReference type="Proteomes" id="UP000432015"/>
    </source>
</evidence>
<dbReference type="PROSITE" id="PS00211">
    <property type="entry name" value="ABC_TRANSPORTER_1"/>
    <property type="match status" value="1"/>
</dbReference>
<dbReference type="InterPro" id="IPR003439">
    <property type="entry name" value="ABC_transporter-like_ATP-bd"/>
</dbReference>
<gene>
    <name evidence="10" type="ORF">GNZ18_09915</name>
</gene>
<feature type="transmembrane region" description="Helical" evidence="7">
    <location>
        <begin position="245"/>
        <end position="267"/>
    </location>
</feature>
<dbReference type="SUPFAM" id="SSF52540">
    <property type="entry name" value="P-loop containing nucleoside triphosphate hydrolases"/>
    <property type="match status" value="1"/>
</dbReference>
<organism evidence="10 11">
    <name type="scientific">Actinomadura litoris</name>
    <dbReference type="NCBI Taxonomy" id="2678616"/>
    <lineage>
        <taxon>Bacteria</taxon>
        <taxon>Bacillati</taxon>
        <taxon>Actinomycetota</taxon>
        <taxon>Actinomycetes</taxon>
        <taxon>Streptosporangiales</taxon>
        <taxon>Thermomonosporaceae</taxon>
        <taxon>Actinomadura</taxon>
    </lineage>
</organism>
<evidence type="ECO:0000256" key="7">
    <source>
        <dbReference type="SAM" id="Phobius"/>
    </source>
</evidence>
<evidence type="ECO:0000256" key="5">
    <source>
        <dbReference type="ARBA" id="ARBA00022989"/>
    </source>
</evidence>
<dbReference type="GO" id="GO:0005524">
    <property type="term" value="F:ATP binding"/>
    <property type="evidence" value="ECO:0007669"/>
    <property type="project" value="UniProtKB-KW"/>
</dbReference>
<feature type="domain" description="ABC transporter" evidence="8">
    <location>
        <begin position="341"/>
        <end position="588"/>
    </location>
</feature>
<dbReference type="Gene3D" id="3.40.50.300">
    <property type="entry name" value="P-loop containing nucleotide triphosphate hydrolases"/>
    <property type="match status" value="1"/>
</dbReference>
<evidence type="ECO:0000256" key="3">
    <source>
        <dbReference type="ARBA" id="ARBA00022741"/>
    </source>
</evidence>
<dbReference type="Pfam" id="PF00005">
    <property type="entry name" value="ABC_tran"/>
    <property type="match status" value="1"/>
</dbReference>
<dbReference type="Proteomes" id="UP000432015">
    <property type="component" value="Unassembled WGS sequence"/>
</dbReference>